<feature type="domain" description="Glycoside hydrolase family 19 catalytic" evidence="9">
    <location>
        <begin position="80"/>
        <end position="128"/>
    </location>
</feature>
<keyword evidence="7" id="KW-0326">Glycosidase</keyword>
<reference evidence="10 11" key="1">
    <citation type="submission" date="2022-03" db="EMBL/GenBank/DDBJ databases">
        <authorList>
            <person name="Nunn A."/>
            <person name="Chopra R."/>
            <person name="Nunn A."/>
            <person name="Contreras Garrido A."/>
        </authorList>
    </citation>
    <scope>NUCLEOTIDE SEQUENCE [LARGE SCALE GENOMIC DNA]</scope>
</reference>
<keyword evidence="8" id="KW-0624">Polysaccharide degradation</keyword>
<dbReference type="GO" id="GO:0008061">
    <property type="term" value="F:chitin binding"/>
    <property type="evidence" value="ECO:0007669"/>
    <property type="project" value="UniProtKB-KW"/>
</dbReference>
<evidence type="ECO:0000256" key="3">
    <source>
        <dbReference type="ARBA" id="ARBA00022669"/>
    </source>
</evidence>
<dbReference type="EMBL" id="CAJVSB020000699">
    <property type="protein sequence ID" value="CAH2057555.1"/>
    <property type="molecule type" value="Genomic_DNA"/>
</dbReference>
<keyword evidence="11" id="KW-1185">Reference proteome</keyword>
<dbReference type="InterPro" id="IPR000726">
    <property type="entry name" value="Glyco_hydro_19_cat"/>
</dbReference>
<dbReference type="Proteomes" id="UP000836841">
    <property type="component" value="Unassembled WGS sequence"/>
</dbReference>
<dbReference type="AlphaFoldDB" id="A0AAU9S4W0"/>
<dbReference type="GO" id="GO:0008843">
    <property type="term" value="F:endochitinase activity"/>
    <property type="evidence" value="ECO:0007669"/>
    <property type="project" value="UniProtKB-EC"/>
</dbReference>
<name>A0AAU9S4W0_THLAR</name>
<dbReference type="PANTHER" id="PTHR22595">
    <property type="entry name" value="CHITINASE-RELATED"/>
    <property type="match status" value="1"/>
</dbReference>
<keyword evidence="6" id="KW-0119">Carbohydrate metabolism</keyword>
<organism evidence="10 11">
    <name type="scientific">Thlaspi arvense</name>
    <name type="common">Field penny-cress</name>
    <dbReference type="NCBI Taxonomy" id="13288"/>
    <lineage>
        <taxon>Eukaryota</taxon>
        <taxon>Viridiplantae</taxon>
        <taxon>Streptophyta</taxon>
        <taxon>Embryophyta</taxon>
        <taxon>Tracheophyta</taxon>
        <taxon>Spermatophyta</taxon>
        <taxon>Magnoliopsida</taxon>
        <taxon>eudicotyledons</taxon>
        <taxon>Gunneridae</taxon>
        <taxon>Pentapetalae</taxon>
        <taxon>rosids</taxon>
        <taxon>malvids</taxon>
        <taxon>Brassicales</taxon>
        <taxon>Brassicaceae</taxon>
        <taxon>Thlaspideae</taxon>
        <taxon>Thlaspi</taxon>
    </lineage>
</organism>
<proteinExistence type="predicted"/>
<evidence type="ECO:0000256" key="6">
    <source>
        <dbReference type="ARBA" id="ARBA00023277"/>
    </source>
</evidence>
<accession>A0AAU9S4W0</accession>
<evidence type="ECO:0000256" key="1">
    <source>
        <dbReference type="ARBA" id="ARBA00000822"/>
    </source>
</evidence>
<dbReference type="EC" id="3.2.1.14" evidence="2"/>
<evidence type="ECO:0000256" key="8">
    <source>
        <dbReference type="ARBA" id="ARBA00023326"/>
    </source>
</evidence>
<dbReference type="GO" id="GO:0016998">
    <property type="term" value="P:cell wall macromolecule catabolic process"/>
    <property type="evidence" value="ECO:0007669"/>
    <property type="project" value="InterPro"/>
</dbReference>
<sequence>MEPQRTTVTRQILNIPAFRARNTTGEAHSSSPGITTMGQLGFGSDLMAEQPGNCGHRFCYILQGIYVVLDDQCSHHHHFCSGFGATIRAVGGDVECDEKQPYLANARIRYYTRYCNQLGVEPGTNLNCNSTIPVRSVKILVCSLY</sequence>
<evidence type="ECO:0000256" key="2">
    <source>
        <dbReference type="ARBA" id="ARBA00012729"/>
    </source>
</evidence>
<dbReference type="GO" id="GO:0006032">
    <property type="term" value="P:chitin catabolic process"/>
    <property type="evidence" value="ECO:0007669"/>
    <property type="project" value="UniProtKB-KW"/>
</dbReference>
<evidence type="ECO:0000256" key="5">
    <source>
        <dbReference type="ARBA" id="ARBA00023024"/>
    </source>
</evidence>
<evidence type="ECO:0000313" key="11">
    <source>
        <dbReference type="Proteomes" id="UP000836841"/>
    </source>
</evidence>
<keyword evidence="4" id="KW-0378">Hydrolase</keyword>
<keyword evidence="3" id="KW-0147">Chitin-binding</keyword>
<evidence type="ECO:0000259" key="9">
    <source>
        <dbReference type="Pfam" id="PF00182"/>
    </source>
</evidence>
<evidence type="ECO:0000256" key="7">
    <source>
        <dbReference type="ARBA" id="ARBA00023295"/>
    </source>
</evidence>
<keyword evidence="5" id="KW-0146">Chitin degradation</keyword>
<evidence type="ECO:0000313" key="10">
    <source>
        <dbReference type="EMBL" id="CAH2057555.1"/>
    </source>
</evidence>
<dbReference type="Pfam" id="PF00182">
    <property type="entry name" value="Glyco_hydro_19"/>
    <property type="match status" value="1"/>
</dbReference>
<protein>
    <recommendedName>
        <fullName evidence="2">chitinase</fullName>
        <ecNumber evidence="2">3.2.1.14</ecNumber>
    </recommendedName>
</protein>
<evidence type="ECO:0000256" key="4">
    <source>
        <dbReference type="ARBA" id="ARBA00022801"/>
    </source>
</evidence>
<dbReference type="Gene3D" id="1.10.530.10">
    <property type="match status" value="1"/>
</dbReference>
<dbReference type="GO" id="GO:0000272">
    <property type="term" value="P:polysaccharide catabolic process"/>
    <property type="evidence" value="ECO:0007669"/>
    <property type="project" value="UniProtKB-KW"/>
</dbReference>
<dbReference type="InterPro" id="IPR023346">
    <property type="entry name" value="Lysozyme-like_dom_sf"/>
</dbReference>
<comment type="caution">
    <text evidence="10">The sequence shown here is derived from an EMBL/GenBank/DDBJ whole genome shotgun (WGS) entry which is preliminary data.</text>
</comment>
<dbReference type="PANTHER" id="PTHR22595:SF197">
    <property type="entry name" value="CHITINASE FAMILY PROTEIN"/>
    <property type="match status" value="1"/>
</dbReference>
<dbReference type="SUPFAM" id="SSF53955">
    <property type="entry name" value="Lysozyme-like"/>
    <property type="match status" value="1"/>
</dbReference>
<comment type="catalytic activity">
    <reaction evidence="1">
        <text>Random endo-hydrolysis of N-acetyl-beta-D-glucosaminide (1-&gt;4)-beta-linkages in chitin and chitodextrins.</text>
        <dbReference type="EC" id="3.2.1.14"/>
    </reaction>
</comment>
<gene>
    <name evidence="10" type="ORF">TAV2_LOCUS12215</name>
</gene>